<accession>A0A8T1LZL3</accession>
<dbReference type="OrthoDB" id="10345095at2759"/>
<dbReference type="Proteomes" id="UP000286415">
    <property type="component" value="Unassembled WGS sequence"/>
</dbReference>
<sequence length="172" mass="19484">MTGYIIVAAVFLHTCLTYNNYEVDLLLLSDLTLQSTPDHLMWPNGVRNHDVGMKNVKGNHFRAKFPPNQTTMENQHFSQSLDRMGHASVGVSGHGSTRSRLMQIDWMFTTSRLYDDALRIESNFILNSLHTAMLGVPRSDTLLEPAHPKTGSIHHKHPRRYGGNFHSIFKDG</sequence>
<keyword evidence="3" id="KW-1185">Reference proteome</keyword>
<reference evidence="2 3" key="2">
    <citation type="journal article" date="2021" name="Genomics">
        <title>High-quality reference genome for Clonorchis sinensis.</title>
        <authorList>
            <person name="Young N.D."/>
            <person name="Stroehlein A.J."/>
            <person name="Kinkar L."/>
            <person name="Wang T."/>
            <person name="Sohn W.M."/>
            <person name="Chang B.C.H."/>
            <person name="Kaur P."/>
            <person name="Weisz D."/>
            <person name="Dudchenko O."/>
            <person name="Aiden E.L."/>
            <person name="Korhonen P.K."/>
            <person name="Gasser R.B."/>
        </authorList>
    </citation>
    <scope>NUCLEOTIDE SEQUENCE [LARGE SCALE GENOMIC DNA]</scope>
    <source>
        <strain evidence="2">Cs-k2</strain>
    </source>
</reference>
<comment type="caution">
    <text evidence="2">The sequence shown here is derived from an EMBL/GenBank/DDBJ whole genome shotgun (WGS) entry which is preliminary data.</text>
</comment>
<reference evidence="2 3" key="1">
    <citation type="journal article" date="2018" name="Biotechnol. Adv.">
        <title>Improved genomic resources and new bioinformatic workflow for the carcinogenic parasite Clonorchis sinensis: Biotechnological implications.</title>
        <authorList>
            <person name="Wang D."/>
            <person name="Korhonen P.K."/>
            <person name="Gasser R.B."/>
            <person name="Young N.D."/>
        </authorList>
    </citation>
    <scope>NUCLEOTIDE SEQUENCE [LARGE SCALE GENOMIC DNA]</scope>
    <source>
        <strain evidence="2">Cs-k2</strain>
    </source>
</reference>
<protein>
    <submittedName>
        <fullName evidence="2">Uncharacterized protein</fullName>
    </submittedName>
</protein>
<organism evidence="2 3">
    <name type="scientific">Clonorchis sinensis</name>
    <name type="common">Chinese liver fluke</name>
    <dbReference type="NCBI Taxonomy" id="79923"/>
    <lineage>
        <taxon>Eukaryota</taxon>
        <taxon>Metazoa</taxon>
        <taxon>Spiralia</taxon>
        <taxon>Lophotrochozoa</taxon>
        <taxon>Platyhelminthes</taxon>
        <taxon>Trematoda</taxon>
        <taxon>Digenea</taxon>
        <taxon>Opisthorchiida</taxon>
        <taxon>Opisthorchiata</taxon>
        <taxon>Opisthorchiidae</taxon>
        <taxon>Clonorchis</taxon>
    </lineage>
</organism>
<dbReference type="EMBL" id="NIRI02000076">
    <property type="protein sequence ID" value="KAG5442036.1"/>
    <property type="molecule type" value="Genomic_DNA"/>
</dbReference>
<feature type="chain" id="PRO_5035907160" evidence="1">
    <location>
        <begin position="18"/>
        <end position="172"/>
    </location>
</feature>
<gene>
    <name evidence="2" type="ORF">CSKR_112030</name>
</gene>
<proteinExistence type="predicted"/>
<dbReference type="AlphaFoldDB" id="A0A8T1LZL3"/>
<name>A0A8T1LZL3_CLOSI</name>
<evidence type="ECO:0000256" key="1">
    <source>
        <dbReference type="SAM" id="SignalP"/>
    </source>
</evidence>
<keyword evidence="1" id="KW-0732">Signal</keyword>
<feature type="signal peptide" evidence="1">
    <location>
        <begin position="1"/>
        <end position="17"/>
    </location>
</feature>
<evidence type="ECO:0000313" key="3">
    <source>
        <dbReference type="Proteomes" id="UP000286415"/>
    </source>
</evidence>
<evidence type="ECO:0000313" key="2">
    <source>
        <dbReference type="EMBL" id="KAG5442036.1"/>
    </source>
</evidence>